<dbReference type="EMBL" id="VTYN01000002">
    <property type="protein sequence ID" value="NOH46987.1"/>
    <property type="molecule type" value="Genomic_DNA"/>
</dbReference>
<evidence type="ECO:0000313" key="2">
    <source>
        <dbReference type="EMBL" id="NOH46987.1"/>
    </source>
</evidence>
<gene>
    <name evidence="2" type="ORF">F0262_02825</name>
</gene>
<accession>A0A7Y3Z633</accession>
<dbReference type="Gene3D" id="3.40.50.12370">
    <property type="match status" value="1"/>
</dbReference>
<dbReference type="Pfam" id="PF00582">
    <property type="entry name" value="Usp"/>
    <property type="match status" value="1"/>
</dbReference>
<dbReference type="Proteomes" id="UP000572072">
    <property type="component" value="Unassembled WGS sequence"/>
</dbReference>
<evidence type="ECO:0000313" key="3">
    <source>
        <dbReference type="Proteomes" id="UP000572072"/>
    </source>
</evidence>
<dbReference type="CDD" id="cd00293">
    <property type="entry name" value="USP-like"/>
    <property type="match status" value="1"/>
</dbReference>
<dbReference type="SUPFAM" id="SSF52402">
    <property type="entry name" value="Adenine nucleotide alpha hydrolases-like"/>
    <property type="match status" value="1"/>
</dbReference>
<dbReference type="InterPro" id="IPR006016">
    <property type="entry name" value="UspA"/>
</dbReference>
<evidence type="ECO:0000259" key="1">
    <source>
        <dbReference type="Pfam" id="PF00582"/>
    </source>
</evidence>
<reference evidence="2 3" key="1">
    <citation type="submission" date="2019-08" db="EMBL/GenBank/DDBJ databases">
        <title>Draft genome sequencing and comparative genomics of hatchery-associated Vibrios.</title>
        <authorList>
            <person name="Kehlet-Delgado H."/>
            <person name="Mueller R.S."/>
        </authorList>
    </citation>
    <scope>NUCLEOTIDE SEQUENCE [LARGE SCALE GENOMIC DNA]</scope>
    <source>
        <strain evidence="2 3">00-78-3</strain>
    </source>
</reference>
<proteinExistence type="predicted"/>
<dbReference type="AlphaFoldDB" id="A0A7Y3Z633"/>
<sequence>MATVDLLLKTSITPSRKVLIKTLVYASKTNSPIKIYGEDYRRSEDHTFFDFISDKARDAKRTNDRYLNWTIQVLEKVALIAKEEDLKYELDFIHLDGRKWISQLIRESGNNNTLFVDAKSINISHELMSALITENKNLFLLTDKSWSTSTLVLGAIDPLHRDDESGTIDRAIIKAELRLSDTLAQSFKLVYCQYVPEYLTEFSREILQSQKEGVLDFLKDKNLNSVPLTFIRGNPDFALVEAVKLHKGTLLVLGACRRSSASRYWMGSTVDNLLQSPPCDMLLVAEH</sequence>
<comment type="caution">
    <text evidence="2">The sequence shown here is derived from an EMBL/GenBank/DDBJ whole genome shotgun (WGS) entry which is preliminary data.</text>
</comment>
<dbReference type="RefSeq" id="WP_171356997.1">
    <property type="nucleotide sequence ID" value="NZ_VTYN01000002.1"/>
</dbReference>
<feature type="domain" description="UspA" evidence="1">
    <location>
        <begin position="209"/>
        <end position="284"/>
    </location>
</feature>
<protein>
    <submittedName>
        <fullName evidence="2">Universal stress protein</fullName>
    </submittedName>
</protein>
<organism evidence="2 3">
    <name type="scientific">Vibrio rotiferianus</name>
    <dbReference type="NCBI Taxonomy" id="190895"/>
    <lineage>
        <taxon>Bacteria</taxon>
        <taxon>Pseudomonadati</taxon>
        <taxon>Pseudomonadota</taxon>
        <taxon>Gammaproteobacteria</taxon>
        <taxon>Vibrionales</taxon>
        <taxon>Vibrionaceae</taxon>
        <taxon>Vibrio</taxon>
    </lineage>
</organism>
<name>A0A7Y3Z633_9VIBR</name>